<dbReference type="EMBL" id="CP011112">
    <property type="protein sequence ID" value="AKU18057.1"/>
    <property type="molecule type" value="Genomic_DNA"/>
</dbReference>
<dbReference type="OrthoDB" id="4828791at2"/>
<organism evidence="2 3">
    <name type="scientific">Luteipulveratus mongoliensis</name>
    <dbReference type="NCBI Taxonomy" id="571913"/>
    <lineage>
        <taxon>Bacteria</taxon>
        <taxon>Bacillati</taxon>
        <taxon>Actinomycetota</taxon>
        <taxon>Actinomycetes</taxon>
        <taxon>Micrococcales</taxon>
        <taxon>Dermacoccaceae</taxon>
        <taxon>Luteipulveratus</taxon>
    </lineage>
</organism>
<feature type="region of interest" description="Disordered" evidence="1">
    <location>
        <begin position="70"/>
        <end position="95"/>
    </location>
</feature>
<dbReference type="AlphaFoldDB" id="A0A0K1JMW0"/>
<dbReference type="RefSeq" id="WP_052595400.1">
    <property type="nucleotide sequence ID" value="NZ_CP011112.1"/>
</dbReference>
<evidence type="ECO:0000256" key="1">
    <source>
        <dbReference type="SAM" id="MobiDB-lite"/>
    </source>
</evidence>
<dbReference type="Proteomes" id="UP000066480">
    <property type="component" value="Chromosome"/>
</dbReference>
<reference evidence="2 3" key="1">
    <citation type="submission" date="2015-03" db="EMBL/GenBank/DDBJ databases">
        <title>Luteipulveratus halotolerans sp. nov., a novel actinobacterium (Dermacoccaceae) from Sarawak, Malaysia.</title>
        <authorList>
            <person name="Juboi H."/>
            <person name="Basik A."/>
            <person name="Shamsul S.S."/>
            <person name="Arnold P."/>
            <person name="Schmitt E.K."/>
            <person name="Sanglier J.-J."/>
            <person name="Yeo T."/>
        </authorList>
    </citation>
    <scope>NUCLEOTIDE SEQUENCE [LARGE SCALE GENOMIC DNA]</scope>
    <source>
        <strain evidence="2 3">MN07-A0370</strain>
    </source>
</reference>
<keyword evidence="3" id="KW-1185">Reference proteome</keyword>
<proteinExistence type="predicted"/>
<feature type="compositionally biased region" description="Basic and acidic residues" evidence="1">
    <location>
        <begin position="76"/>
        <end position="86"/>
    </location>
</feature>
<protein>
    <submittedName>
        <fullName evidence="2">Uncharacterized protein</fullName>
    </submittedName>
</protein>
<name>A0A0K1JMW0_9MICO</name>
<dbReference type="KEGG" id="lmoi:VV02_22980"/>
<sequence length="95" mass="10219">MSSETLYAKARALDALANKIEKAMDAASTAASSSLWECPNATDIRSAVAGYRRSATNAATQIRLEAGTVRSQAKTALDHELDEKRKQSGHKQPTK</sequence>
<gene>
    <name evidence="2" type="ORF">VV02_22980</name>
</gene>
<accession>A0A0K1JMW0</accession>
<evidence type="ECO:0000313" key="2">
    <source>
        <dbReference type="EMBL" id="AKU18057.1"/>
    </source>
</evidence>
<evidence type="ECO:0000313" key="3">
    <source>
        <dbReference type="Proteomes" id="UP000066480"/>
    </source>
</evidence>